<dbReference type="SUPFAM" id="SSF48498">
    <property type="entry name" value="Tetracyclin repressor-like, C-terminal domain"/>
    <property type="match status" value="1"/>
</dbReference>
<dbReference type="SUPFAM" id="SSF46689">
    <property type="entry name" value="Homeodomain-like"/>
    <property type="match status" value="1"/>
</dbReference>
<keyword evidence="2 4" id="KW-0238">DNA-binding</keyword>
<dbReference type="Proteomes" id="UP000028488">
    <property type="component" value="Chromosome"/>
</dbReference>
<dbReference type="EMBL" id="CP130953">
    <property type="protein sequence ID" value="WLF49078.1"/>
    <property type="molecule type" value="Genomic_DNA"/>
</dbReference>
<dbReference type="InterPro" id="IPR001647">
    <property type="entry name" value="HTH_TetR"/>
</dbReference>
<gene>
    <name evidence="7" type="ORF">EP51_13715</name>
    <name evidence="8" type="ORF">O4328_16485</name>
    <name evidence="9" type="ORF">Q5707_08850</name>
</gene>
<dbReference type="Pfam" id="PF00440">
    <property type="entry name" value="TetR_N"/>
    <property type="match status" value="1"/>
</dbReference>
<dbReference type="PROSITE" id="PS50977">
    <property type="entry name" value="HTH_TETR_2"/>
    <property type="match status" value="1"/>
</dbReference>
<name>A0A076EK38_RHOOP</name>
<organism evidence="7 10">
    <name type="scientific">Rhodococcus opacus</name>
    <name type="common">Nocardia opaca</name>
    <dbReference type="NCBI Taxonomy" id="37919"/>
    <lineage>
        <taxon>Bacteria</taxon>
        <taxon>Bacillati</taxon>
        <taxon>Actinomycetota</taxon>
        <taxon>Actinomycetes</taxon>
        <taxon>Mycobacteriales</taxon>
        <taxon>Nocardiaceae</taxon>
        <taxon>Rhodococcus</taxon>
    </lineage>
</organism>
<dbReference type="PANTHER" id="PTHR30055">
    <property type="entry name" value="HTH-TYPE TRANSCRIPTIONAL REGULATOR RUTR"/>
    <property type="match status" value="1"/>
</dbReference>
<protein>
    <submittedName>
        <fullName evidence="7">TetR family transcriptional regulator</fullName>
    </submittedName>
    <submittedName>
        <fullName evidence="8">TetR/AcrR family transcriptional regulator</fullName>
    </submittedName>
</protein>
<evidence type="ECO:0000256" key="4">
    <source>
        <dbReference type="PROSITE-ProRule" id="PRU00335"/>
    </source>
</evidence>
<dbReference type="GO" id="GO:0000976">
    <property type="term" value="F:transcription cis-regulatory region binding"/>
    <property type="evidence" value="ECO:0007669"/>
    <property type="project" value="TreeGrafter"/>
</dbReference>
<dbReference type="InterPro" id="IPR036271">
    <property type="entry name" value="Tet_transcr_reg_TetR-rel_C_sf"/>
</dbReference>
<dbReference type="Gene3D" id="1.10.357.10">
    <property type="entry name" value="Tetracycline Repressor, domain 2"/>
    <property type="match status" value="1"/>
</dbReference>
<evidence type="ECO:0000256" key="3">
    <source>
        <dbReference type="ARBA" id="ARBA00023163"/>
    </source>
</evidence>
<reference evidence="9" key="3">
    <citation type="submission" date="2023-07" db="EMBL/GenBank/DDBJ databases">
        <title>Genomic analysis of Rhodococcus opacus VOC-14 with glycol ethers degradation activity.</title>
        <authorList>
            <person name="Narkevich D.A."/>
            <person name="Hlushen A.M."/>
            <person name="Akhremchuk A.E."/>
            <person name="Sikolenko M.A."/>
            <person name="Valentovich L.N."/>
        </authorList>
    </citation>
    <scope>NUCLEOTIDE SEQUENCE</scope>
    <source>
        <strain evidence="9">VOC-14</strain>
    </source>
</reference>
<evidence type="ECO:0000259" key="6">
    <source>
        <dbReference type="PROSITE" id="PS50977"/>
    </source>
</evidence>
<evidence type="ECO:0000256" key="5">
    <source>
        <dbReference type="SAM" id="MobiDB-lite"/>
    </source>
</evidence>
<reference evidence="8" key="2">
    <citation type="submission" date="2022-12" db="EMBL/GenBank/DDBJ databases">
        <authorList>
            <person name="Krivoruchko A.V."/>
            <person name="Elkin A."/>
        </authorList>
    </citation>
    <scope>NUCLEOTIDE SEQUENCE</scope>
    <source>
        <strain evidence="8">IEGM 249</strain>
    </source>
</reference>
<evidence type="ECO:0000313" key="10">
    <source>
        <dbReference type="Proteomes" id="UP000028488"/>
    </source>
</evidence>
<keyword evidence="3" id="KW-0804">Transcription</keyword>
<feature type="DNA-binding region" description="H-T-H motif" evidence="4">
    <location>
        <begin position="50"/>
        <end position="69"/>
    </location>
</feature>
<feature type="region of interest" description="Disordered" evidence="5">
    <location>
        <begin position="1"/>
        <end position="27"/>
    </location>
</feature>
<evidence type="ECO:0000313" key="9">
    <source>
        <dbReference type="EMBL" id="WLF49078.1"/>
    </source>
</evidence>
<dbReference type="InterPro" id="IPR050109">
    <property type="entry name" value="HTH-type_TetR-like_transc_reg"/>
</dbReference>
<evidence type="ECO:0000313" key="7">
    <source>
        <dbReference type="EMBL" id="AII05623.1"/>
    </source>
</evidence>
<keyword evidence="1" id="KW-0805">Transcription regulation</keyword>
<evidence type="ECO:0000313" key="11">
    <source>
        <dbReference type="Proteomes" id="UP001066327"/>
    </source>
</evidence>
<evidence type="ECO:0000313" key="8">
    <source>
        <dbReference type="EMBL" id="MCZ4585280.1"/>
    </source>
</evidence>
<proteinExistence type="predicted"/>
<dbReference type="GO" id="GO:0003700">
    <property type="term" value="F:DNA-binding transcription factor activity"/>
    <property type="evidence" value="ECO:0007669"/>
    <property type="project" value="TreeGrafter"/>
</dbReference>
<dbReference type="eggNOG" id="COG1309">
    <property type="taxonomic scope" value="Bacteria"/>
</dbReference>
<feature type="compositionally biased region" description="Polar residues" evidence="5">
    <location>
        <begin position="1"/>
        <end position="11"/>
    </location>
</feature>
<feature type="domain" description="HTH tetR-type" evidence="6">
    <location>
        <begin position="27"/>
        <end position="87"/>
    </location>
</feature>
<dbReference type="PANTHER" id="PTHR30055:SF234">
    <property type="entry name" value="HTH-TYPE TRANSCRIPTIONAL REGULATOR BETI"/>
    <property type="match status" value="1"/>
</dbReference>
<evidence type="ECO:0000256" key="1">
    <source>
        <dbReference type="ARBA" id="ARBA00023015"/>
    </source>
</evidence>
<dbReference type="Pfam" id="PF17932">
    <property type="entry name" value="TetR_C_24"/>
    <property type="match status" value="1"/>
</dbReference>
<dbReference type="Gene3D" id="1.10.10.60">
    <property type="entry name" value="Homeodomain-like"/>
    <property type="match status" value="1"/>
</dbReference>
<dbReference type="AlphaFoldDB" id="A0A076EK38"/>
<dbReference type="InterPro" id="IPR041490">
    <property type="entry name" value="KstR2_TetR_C"/>
</dbReference>
<evidence type="ECO:0000256" key="2">
    <source>
        <dbReference type="ARBA" id="ARBA00023125"/>
    </source>
</evidence>
<keyword evidence="11" id="KW-1185">Reference proteome</keyword>
<dbReference type="RefSeq" id="WP_011597594.1">
    <property type="nucleotide sequence ID" value="NZ_CP008947.1"/>
</dbReference>
<sequence>MPTSTAANSGMSRRRRSAQNDSSPNYQAKRQELLRTAADVFKEKGFEGATLNDIAERFGTDRASIYYYFASKKELFQALFHDVLVDVLDQNIAVAEEILAGDDDAPEKLRRLVEQQMNSYEKNYPFVYLYIQEDMAQLQLDTTSWGKDMARKTKRFETIVLDVLQQGVDDGTLRSDVSVQLMSKALFGMVNWTHRWLKPGMRSVDAKQTTEAFCTLFFDGARTQN</sequence>
<dbReference type="EMBL" id="CP008947">
    <property type="protein sequence ID" value="AII05623.1"/>
    <property type="molecule type" value="Genomic_DNA"/>
</dbReference>
<dbReference type="Proteomes" id="UP001066327">
    <property type="component" value="Unassembled WGS sequence"/>
</dbReference>
<accession>A0A076EK38</accession>
<dbReference type="Proteomes" id="UP001231166">
    <property type="component" value="Chromosome"/>
</dbReference>
<reference evidence="7 10" key="1">
    <citation type="submission" date="2014-07" db="EMBL/GenBank/DDBJ databases">
        <title>Genome Sequence of Rhodococcus opacus Strain R7, a Biodegrader of Mono- and Polycyclic Aromatic Hydrocarbons.</title>
        <authorList>
            <person name="Di Gennaro P."/>
            <person name="Zampolli J."/>
            <person name="Presti I."/>
            <person name="Cappelletti M."/>
            <person name="D'Ursi P."/>
            <person name="Orro A."/>
            <person name="Mezzelani A."/>
            <person name="Milanesi L."/>
        </authorList>
    </citation>
    <scope>NUCLEOTIDE SEQUENCE [LARGE SCALE GENOMIC DNA]</scope>
    <source>
        <strain evidence="7 10">R7</strain>
    </source>
</reference>
<dbReference type="EMBL" id="JAPWIS010000008">
    <property type="protein sequence ID" value="MCZ4585280.1"/>
    <property type="molecule type" value="Genomic_DNA"/>
</dbReference>
<dbReference type="InterPro" id="IPR009057">
    <property type="entry name" value="Homeodomain-like_sf"/>
</dbReference>
<dbReference type="PRINTS" id="PR00455">
    <property type="entry name" value="HTHTETR"/>
</dbReference>